<dbReference type="Proteomes" id="UP000800036">
    <property type="component" value="Unassembled WGS sequence"/>
</dbReference>
<dbReference type="AlphaFoldDB" id="A0A6A5UVJ6"/>
<sequence length="209" mass="23592">MRGEQIVNGYTPSVRTLHKRLRTGYYAPFSGITIHNENVAELAQQAVNKSTKASPMERPLGDFEDLYYAILAAVKAMHDLIILRLNNSFNRPDSPLFSSSGHTLSSFRELLLGHWNALNQPSLILALDKAIRRPSIENHLSQILGTEAFGAMTRKDVDGACTFLYEKNVVKNSPRLGWVIHGSPAMINGQLNEKYRLVFQMEKKMHQKK</sequence>
<evidence type="ECO:0000313" key="1">
    <source>
        <dbReference type="EMBL" id="KAF1966936.1"/>
    </source>
</evidence>
<organism evidence="1 2">
    <name type="scientific">Bimuria novae-zelandiae CBS 107.79</name>
    <dbReference type="NCBI Taxonomy" id="1447943"/>
    <lineage>
        <taxon>Eukaryota</taxon>
        <taxon>Fungi</taxon>
        <taxon>Dikarya</taxon>
        <taxon>Ascomycota</taxon>
        <taxon>Pezizomycotina</taxon>
        <taxon>Dothideomycetes</taxon>
        <taxon>Pleosporomycetidae</taxon>
        <taxon>Pleosporales</taxon>
        <taxon>Massarineae</taxon>
        <taxon>Didymosphaeriaceae</taxon>
        <taxon>Bimuria</taxon>
    </lineage>
</organism>
<feature type="non-terminal residue" evidence="1">
    <location>
        <position position="209"/>
    </location>
</feature>
<evidence type="ECO:0000313" key="2">
    <source>
        <dbReference type="Proteomes" id="UP000800036"/>
    </source>
</evidence>
<gene>
    <name evidence="1" type="ORF">BU23DRAFT_485012</name>
</gene>
<dbReference type="EMBL" id="ML976739">
    <property type="protein sequence ID" value="KAF1966936.1"/>
    <property type="molecule type" value="Genomic_DNA"/>
</dbReference>
<accession>A0A6A5UVJ6</accession>
<proteinExistence type="predicted"/>
<protein>
    <submittedName>
        <fullName evidence="1">Uncharacterized protein</fullName>
    </submittedName>
</protein>
<keyword evidence="2" id="KW-1185">Reference proteome</keyword>
<reference evidence="1" key="1">
    <citation type="journal article" date="2020" name="Stud. Mycol.">
        <title>101 Dothideomycetes genomes: a test case for predicting lifestyles and emergence of pathogens.</title>
        <authorList>
            <person name="Haridas S."/>
            <person name="Albert R."/>
            <person name="Binder M."/>
            <person name="Bloem J."/>
            <person name="Labutti K."/>
            <person name="Salamov A."/>
            <person name="Andreopoulos B."/>
            <person name="Baker S."/>
            <person name="Barry K."/>
            <person name="Bills G."/>
            <person name="Bluhm B."/>
            <person name="Cannon C."/>
            <person name="Castanera R."/>
            <person name="Culley D."/>
            <person name="Daum C."/>
            <person name="Ezra D."/>
            <person name="Gonzalez J."/>
            <person name="Henrissat B."/>
            <person name="Kuo A."/>
            <person name="Liang C."/>
            <person name="Lipzen A."/>
            <person name="Lutzoni F."/>
            <person name="Magnuson J."/>
            <person name="Mondo S."/>
            <person name="Nolan M."/>
            <person name="Ohm R."/>
            <person name="Pangilinan J."/>
            <person name="Park H.-J."/>
            <person name="Ramirez L."/>
            <person name="Alfaro M."/>
            <person name="Sun H."/>
            <person name="Tritt A."/>
            <person name="Yoshinaga Y."/>
            <person name="Zwiers L.-H."/>
            <person name="Turgeon B."/>
            <person name="Goodwin S."/>
            <person name="Spatafora J."/>
            <person name="Crous P."/>
            <person name="Grigoriev I."/>
        </authorList>
    </citation>
    <scope>NUCLEOTIDE SEQUENCE</scope>
    <source>
        <strain evidence="1">CBS 107.79</strain>
    </source>
</reference>
<dbReference type="OrthoDB" id="5419508at2759"/>
<name>A0A6A5UVJ6_9PLEO</name>